<feature type="transmembrane region" description="Helical" evidence="1">
    <location>
        <begin position="165"/>
        <end position="183"/>
    </location>
</feature>
<keyword evidence="1" id="KW-0472">Membrane</keyword>
<dbReference type="EMBL" id="GG666498">
    <property type="protein sequence ID" value="EEN62219.1"/>
    <property type="molecule type" value="Genomic_DNA"/>
</dbReference>
<feature type="transmembrane region" description="Helical" evidence="1">
    <location>
        <begin position="204"/>
        <end position="229"/>
    </location>
</feature>
<dbReference type="PANTHER" id="PTHR20765:SF1">
    <property type="entry name" value="EQUILIBRATIVE NUCLEOBASE TRANSPORTER 1"/>
    <property type="match status" value="1"/>
</dbReference>
<dbReference type="SUPFAM" id="SSF103473">
    <property type="entry name" value="MFS general substrate transporter"/>
    <property type="match status" value="1"/>
</dbReference>
<dbReference type="PANTHER" id="PTHR20765">
    <property type="entry name" value="SOLUTE CARRIER FAMILY 43 MEMBER 3-RELATED"/>
    <property type="match status" value="1"/>
</dbReference>
<dbReference type="InterPro" id="IPR027197">
    <property type="entry name" value="SLC43A3"/>
</dbReference>
<dbReference type="Pfam" id="PF07690">
    <property type="entry name" value="MFS_1"/>
    <property type="match status" value="1"/>
</dbReference>
<dbReference type="Gene3D" id="1.20.1250.20">
    <property type="entry name" value="MFS general substrate transporter like domains"/>
    <property type="match status" value="1"/>
</dbReference>
<keyword evidence="1" id="KW-1133">Transmembrane helix</keyword>
<reference evidence="2" key="1">
    <citation type="journal article" date="2008" name="Nature">
        <title>The amphioxus genome and the evolution of the chordate karyotype.</title>
        <authorList>
            <consortium name="US DOE Joint Genome Institute (JGI-PGF)"/>
            <person name="Putnam N.H."/>
            <person name="Butts T."/>
            <person name="Ferrier D.E.K."/>
            <person name="Furlong R.F."/>
            <person name="Hellsten U."/>
            <person name="Kawashima T."/>
            <person name="Robinson-Rechavi M."/>
            <person name="Shoguchi E."/>
            <person name="Terry A."/>
            <person name="Yu J.-K."/>
            <person name="Benito-Gutierrez E.L."/>
            <person name="Dubchak I."/>
            <person name="Garcia-Fernandez J."/>
            <person name="Gibson-Brown J.J."/>
            <person name="Grigoriev I.V."/>
            <person name="Horton A.C."/>
            <person name="de Jong P.J."/>
            <person name="Jurka J."/>
            <person name="Kapitonov V.V."/>
            <person name="Kohara Y."/>
            <person name="Kuroki Y."/>
            <person name="Lindquist E."/>
            <person name="Lucas S."/>
            <person name="Osoegawa K."/>
            <person name="Pennacchio L.A."/>
            <person name="Salamov A.A."/>
            <person name="Satou Y."/>
            <person name="Sauka-Spengler T."/>
            <person name="Schmutz J."/>
            <person name="Shin-I T."/>
            <person name="Toyoda A."/>
            <person name="Bronner-Fraser M."/>
            <person name="Fujiyama A."/>
            <person name="Holland L.Z."/>
            <person name="Holland P.W.H."/>
            <person name="Satoh N."/>
            <person name="Rokhsar D.S."/>
        </authorList>
    </citation>
    <scope>NUCLEOTIDE SEQUENCE [LARGE SCALE GENOMIC DNA]</scope>
    <source>
        <strain evidence="2">S238N-H82</strain>
        <tissue evidence="2">Testes</tissue>
    </source>
</reference>
<evidence type="ECO:0000313" key="2">
    <source>
        <dbReference type="EMBL" id="EEN62219.1"/>
    </source>
</evidence>
<dbReference type="eggNOG" id="ENOG502QRYG">
    <property type="taxonomic scope" value="Eukaryota"/>
</dbReference>
<organism>
    <name type="scientific">Branchiostoma floridae</name>
    <name type="common">Florida lancelet</name>
    <name type="synonym">Amphioxus</name>
    <dbReference type="NCBI Taxonomy" id="7739"/>
    <lineage>
        <taxon>Eukaryota</taxon>
        <taxon>Metazoa</taxon>
        <taxon>Chordata</taxon>
        <taxon>Cephalochordata</taxon>
        <taxon>Leptocardii</taxon>
        <taxon>Amphioxiformes</taxon>
        <taxon>Branchiostomatidae</taxon>
        <taxon>Branchiostoma</taxon>
    </lineage>
</organism>
<feature type="transmembrane region" description="Helical" evidence="1">
    <location>
        <begin position="282"/>
        <end position="300"/>
    </location>
</feature>
<dbReference type="InParanoid" id="C3YBV7"/>
<dbReference type="InterPro" id="IPR011701">
    <property type="entry name" value="MFS"/>
</dbReference>
<feature type="transmembrane region" description="Helical" evidence="1">
    <location>
        <begin position="29"/>
        <end position="51"/>
    </location>
</feature>
<sequence>MLVYALGANCVLLSNMAVGDLFGDKKSTVVTLIAGAFDSSSAVFLMLKILYIDAGVPFNVFCYVMAALSMLSLIPTFFLFPNKSFQETVDNEEEEPEAVEAPEMYAGSDDKPTFRQIVTSGLFLSHVLYMCVENLSINFVIGSANAWFNTLTGQHPGKVNLWTNIFGYFMMAGLLLDPITGFVNDRALRINIRLEGDNHRARQLASIPVFTICVTLTTLLYAFLTLSVIEPRRVEEVMGLSLVSTSDMFIMFVIVVISRGFVYGGNVSFLANAFPAEYTGRLYACVLCGMGVVNSLQIPLMMWVQQNDDNPLYVYILLLCLNLLAAAHPISVARYCSNNKVVPTAKVTPSTSNSDSVTTHGNVSFIKVKEMAQVTEE</sequence>
<accession>C3YBV7</accession>
<dbReference type="GO" id="GO:0022857">
    <property type="term" value="F:transmembrane transporter activity"/>
    <property type="evidence" value="ECO:0007669"/>
    <property type="project" value="InterPro"/>
</dbReference>
<name>C3YBV7_BRAFL</name>
<keyword evidence="1" id="KW-0812">Transmembrane</keyword>
<dbReference type="InterPro" id="IPR036259">
    <property type="entry name" value="MFS_trans_sf"/>
</dbReference>
<proteinExistence type="predicted"/>
<feature type="transmembrane region" description="Helical" evidence="1">
    <location>
        <begin position="249"/>
        <end position="270"/>
    </location>
</feature>
<dbReference type="AlphaFoldDB" id="C3YBV7"/>
<evidence type="ECO:0000256" key="1">
    <source>
        <dbReference type="SAM" id="Phobius"/>
    </source>
</evidence>
<protein>
    <submittedName>
        <fullName evidence="2">Uncharacterized protein</fullName>
    </submittedName>
</protein>
<feature type="transmembrane region" description="Helical" evidence="1">
    <location>
        <begin position="312"/>
        <end position="330"/>
    </location>
</feature>
<feature type="transmembrane region" description="Helical" evidence="1">
    <location>
        <begin position="58"/>
        <end position="80"/>
    </location>
</feature>
<gene>
    <name evidence="2" type="ORF">BRAFLDRAFT_105009</name>
</gene>